<evidence type="ECO:0000313" key="8">
    <source>
        <dbReference type="EMBL" id="CAK9114720.1"/>
    </source>
</evidence>
<comment type="catalytic activity">
    <reaction evidence="6">
        <text>L-serine = pyruvate + NH4(+)</text>
        <dbReference type="Rhea" id="RHEA:19169"/>
        <dbReference type="ChEBI" id="CHEBI:15361"/>
        <dbReference type="ChEBI" id="CHEBI:28938"/>
        <dbReference type="ChEBI" id="CHEBI:33384"/>
        <dbReference type="EC" id="4.3.1.17"/>
    </reaction>
</comment>
<protein>
    <recommendedName>
        <fullName evidence="3">L-serine ammonia-lyase</fullName>
        <ecNumber evidence="3">4.3.1.17</ecNumber>
    </recommendedName>
</protein>
<keyword evidence="5" id="KW-0456">Lyase</keyword>
<evidence type="ECO:0000256" key="2">
    <source>
        <dbReference type="ARBA" id="ARBA00010869"/>
    </source>
</evidence>
<reference evidence="8 9" key="1">
    <citation type="submission" date="2024-02" db="EMBL/GenBank/DDBJ databases">
        <authorList>
            <person name="Chen Y."/>
            <person name="Shah S."/>
            <person name="Dougan E. K."/>
            <person name="Thang M."/>
            <person name="Chan C."/>
        </authorList>
    </citation>
    <scope>NUCLEOTIDE SEQUENCE [LARGE SCALE GENOMIC DNA]</scope>
</reference>
<evidence type="ECO:0000313" key="9">
    <source>
        <dbReference type="Proteomes" id="UP001642464"/>
    </source>
</evidence>
<dbReference type="Gene3D" id="3.40.50.1100">
    <property type="match status" value="1"/>
</dbReference>
<keyword evidence="4" id="KW-0663">Pyridoxal phosphate</keyword>
<dbReference type="InterPro" id="IPR036052">
    <property type="entry name" value="TrpB-like_PALP_sf"/>
</dbReference>
<keyword evidence="9" id="KW-1185">Reference proteome</keyword>
<evidence type="ECO:0000259" key="7">
    <source>
        <dbReference type="Pfam" id="PF00291"/>
    </source>
</evidence>
<comment type="caution">
    <text evidence="8">The sequence shown here is derived from an EMBL/GenBank/DDBJ whole genome shotgun (WGS) entry which is preliminary data.</text>
</comment>
<sequence length="421" mass="46201">MEQYVAGLVTGPPCETWSAARDVELPAGTMKRPPRPLRKAWSVWCMPDLSRKEFVQVLVGNTLMGFSLKMMVLQATNGAYGLLEHPADPKSFRAHKPDAASIWSTEVMRWLRETFLFCFLTCQQGHFGAKSRKPTTFLLAGVEEDAAKRLEVEYRTTPLPDASSIGLDSWGWKTSSLKEYPADLCTLIAATFDTWLQKWLHRQAEEQVRAFNEDAAWVKDLIVTEEDSDKFFGPDFNPTVLPCMEFTNTTAKELQRQLPSAPDAIVTCVGGGGLLMGIFKGLEAVGWSSSCRVVACETEGANCLSQSLAARELQTLPQITSIAKSLGALRPSEAVFQRCIQLGPEHFRSVTFSDAQAVSACLRLADEHRMLVEPACGAAIAAVTEKSPALEGMKRVVLQLCGGAVISRSQLNGYAEQFGLV</sequence>
<evidence type="ECO:0000256" key="5">
    <source>
        <dbReference type="ARBA" id="ARBA00023239"/>
    </source>
</evidence>
<name>A0ABP0SR93_9DINO</name>
<dbReference type="SUPFAM" id="SSF53686">
    <property type="entry name" value="Tryptophan synthase beta subunit-like PLP-dependent enzymes"/>
    <property type="match status" value="1"/>
</dbReference>
<evidence type="ECO:0000256" key="4">
    <source>
        <dbReference type="ARBA" id="ARBA00022898"/>
    </source>
</evidence>
<organism evidence="8 9">
    <name type="scientific">Durusdinium trenchii</name>
    <dbReference type="NCBI Taxonomy" id="1381693"/>
    <lineage>
        <taxon>Eukaryota</taxon>
        <taxon>Sar</taxon>
        <taxon>Alveolata</taxon>
        <taxon>Dinophyceae</taxon>
        <taxon>Suessiales</taxon>
        <taxon>Symbiodiniaceae</taxon>
        <taxon>Durusdinium</taxon>
    </lineage>
</organism>
<evidence type="ECO:0000256" key="3">
    <source>
        <dbReference type="ARBA" id="ARBA00012093"/>
    </source>
</evidence>
<comment type="similarity">
    <text evidence="2">Belongs to the serine/threonine dehydratase family.</text>
</comment>
<dbReference type="PANTHER" id="PTHR48078:SF2">
    <property type="entry name" value="CATABOLIC L-SERINE_THREONINE DEHYDRATASE"/>
    <property type="match status" value="1"/>
</dbReference>
<dbReference type="EMBL" id="CAXAMM010044450">
    <property type="protein sequence ID" value="CAK9114720.1"/>
    <property type="molecule type" value="Genomic_DNA"/>
</dbReference>
<dbReference type="EC" id="4.3.1.17" evidence="3"/>
<dbReference type="Proteomes" id="UP001642464">
    <property type="component" value="Unassembled WGS sequence"/>
</dbReference>
<dbReference type="Pfam" id="PF00291">
    <property type="entry name" value="PALP"/>
    <property type="match status" value="1"/>
</dbReference>
<accession>A0ABP0SR93</accession>
<evidence type="ECO:0000256" key="1">
    <source>
        <dbReference type="ARBA" id="ARBA00001933"/>
    </source>
</evidence>
<dbReference type="InterPro" id="IPR001926">
    <property type="entry name" value="TrpB-like_PALP"/>
</dbReference>
<comment type="cofactor">
    <cofactor evidence="1">
        <name>pyridoxal 5'-phosphate</name>
        <dbReference type="ChEBI" id="CHEBI:597326"/>
    </cofactor>
</comment>
<dbReference type="InterPro" id="IPR050147">
    <property type="entry name" value="Ser/Thr_Dehydratase"/>
</dbReference>
<feature type="domain" description="Tryptophan synthase beta chain-like PALP" evidence="7">
    <location>
        <begin position="223"/>
        <end position="402"/>
    </location>
</feature>
<dbReference type="PANTHER" id="PTHR48078">
    <property type="entry name" value="THREONINE DEHYDRATASE, MITOCHONDRIAL-RELATED"/>
    <property type="match status" value="1"/>
</dbReference>
<gene>
    <name evidence="8" type="ORF">SCF082_LOCUS53121</name>
</gene>
<proteinExistence type="inferred from homology"/>
<evidence type="ECO:0000256" key="6">
    <source>
        <dbReference type="ARBA" id="ARBA00049406"/>
    </source>
</evidence>